<dbReference type="InterPro" id="IPR019819">
    <property type="entry name" value="Carboxylesterase_B_CS"/>
</dbReference>
<comment type="similarity">
    <text evidence="1 3">Belongs to the type-B carboxylesterase/lipase family.</text>
</comment>
<dbReference type="EMBL" id="SPRC01000066">
    <property type="protein sequence ID" value="TIB75079.1"/>
    <property type="molecule type" value="Genomic_DNA"/>
</dbReference>
<accession>A0A4T0LY81</accession>
<evidence type="ECO:0000256" key="1">
    <source>
        <dbReference type="ARBA" id="ARBA00005964"/>
    </source>
</evidence>
<feature type="signal peptide" evidence="3">
    <location>
        <begin position="1"/>
        <end position="17"/>
    </location>
</feature>
<evidence type="ECO:0000313" key="5">
    <source>
        <dbReference type="EMBL" id="TIB75079.1"/>
    </source>
</evidence>
<dbReference type="Proteomes" id="UP000307169">
    <property type="component" value="Unassembled WGS sequence"/>
</dbReference>
<dbReference type="EC" id="3.1.1.-" evidence="3"/>
<dbReference type="AlphaFoldDB" id="A0A4T0LY81"/>
<dbReference type="EMBL" id="SPRH01000069">
    <property type="protein sequence ID" value="TIB96197.1"/>
    <property type="molecule type" value="Genomic_DNA"/>
</dbReference>
<keyword evidence="3" id="KW-0732">Signal</keyword>
<evidence type="ECO:0000256" key="3">
    <source>
        <dbReference type="RuleBase" id="RU361235"/>
    </source>
</evidence>
<name>A0A4T0LY81_9BASI</name>
<evidence type="ECO:0000313" key="8">
    <source>
        <dbReference type="Proteomes" id="UP000310685"/>
    </source>
</evidence>
<evidence type="ECO:0000313" key="7">
    <source>
        <dbReference type="Proteomes" id="UP000307169"/>
    </source>
</evidence>
<dbReference type="PROSITE" id="PS00122">
    <property type="entry name" value="CARBOXYLESTERASE_B_1"/>
    <property type="match status" value="1"/>
</dbReference>
<reference evidence="7 8" key="1">
    <citation type="submission" date="2019-03" db="EMBL/GenBank/DDBJ databases">
        <title>Sequencing 25 genomes of Wallemia mellicola.</title>
        <authorList>
            <person name="Gostincar C."/>
        </authorList>
    </citation>
    <scope>NUCLEOTIDE SEQUENCE [LARGE SCALE GENOMIC DNA]</scope>
    <source>
        <strain evidence="6 7">EXF-1262</strain>
        <strain evidence="5 8">EXF-6152</strain>
    </source>
</reference>
<protein>
    <recommendedName>
        <fullName evidence="3">Carboxylic ester hydrolase</fullName>
        <ecNumber evidence="3">3.1.1.-</ecNumber>
    </recommendedName>
</protein>
<proteinExistence type="inferred from homology"/>
<organism evidence="5 8">
    <name type="scientific">Wallemia mellicola</name>
    <dbReference type="NCBI Taxonomy" id="1708541"/>
    <lineage>
        <taxon>Eukaryota</taxon>
        <taxon>Fungi</taxon>
        <taxon>Dikarya</taxon>
        <taxon>Basidiomycota</taxon>
        <taxon>Wallemiomycotina</taxon>
        <taxon>Wallemiomycetes</taxon>
        <taxon>Wallemiales</taxon>
        <taxon>Wallemiaceae</taxon>
        <taxon>Wallemia</taxon>
    </lineage>
</organism>
<dbReference type="Pfam" id="PF00135">
    <property type="entry name" value="COesterase"/>
    <property type="match status" value="1"/>
</dbReference>
<dbReference type="Proteomes" id="UP000310685">
    <property type="component" value="Unassembled WGS sequence"/>
</dbReference>
<dbReference type="PANTHER" id="PTHR43918">
    <property type="entry name" value="ACETYLCHOLINESTERASE"/>
    <property type="match status" value="1"/>
</dbReference>
<dbReference type="InterPro" id="IPR002018">
    <property type="entry name" value="CarbesteraseB"/>
</dbReference>
<dbReference type="PANTHER" id="PTHR43918:SF4">
    <property type="entry name" value="CARBOXYLIC ESTER HYDROLASE"/>
    <property type="match status" value="1"/>
</dbReference>
<dbReference type="InterPro" id="IPR050654">
    <property type="entry name" value="AChE-related_enzymes"/>
</dbReference>
<evidence type="ECO:0000256" key="2">
    <source>
        <dbReference type="ARBA" id="ARBA00022801"/>
    </source>
</evidence>
<keyword evidence="2 3" id="KW-0378">Hydrolase</keyword>
<dbReference type="InterPro" id="IPR029058">
    <property type="entry name" value="AB_hydrolase_fold"/>
</dbReference>
<dbReference type="PROSITE" id="PS00941">
    <property type="entry name" value="CARBOXYLESTERASE_B_2"/>
    <property type="match status" value="1"/>
</dbReference>
<feature type="domain" description="Carboxylesterase type B" evidence="4">
    <location>
        <begin position="27"/>
        <end position="511"/>
    </location>
</feature>
<dbReference type="InterPro" id="IPR019826">
    <property type="entry name" value="Carboxylesterase_B_AS"/>
</dbReference>
<feature type="chain" id="PRO_5044516360" description="Carboxylic ester hydrolase" evidence="3">
    <location>
        <begin position="18"/>
        <end position="556"/>
    </location>
</feature>
<dbReference type="Gene3D" id="3.40.50.1820">
    <property type="entry name" value="alpha/beta hydrolase"/>
    <property type="match status" value="1"/>
</dbReference>
<comment type="caution">
    <text evidence="5">The sequence shown here is derived from an EMBL/GenBank/DDBJ whole genome shotgun (WGS) entry which is preliminary data.</text>
</comment>
<evidence type="ECO:0000313" key="6">
    <source>
        <dbReference type="EMBL" id="TIB96197.1"/>
    </source>
</evidence>
<sequence length="556" mass="59892">MFKKLICALATSAVVVAAPGTQTKRDTPSVTLPQGVAQGTTTTLPSATSPVHKYLGIPFAQSPPPRFEPALPLEGESSEMIDATQWKHKCIQTSNGSTRNVDQEPDDDEDCLYVNVYAPENALEVGNKTVLVWIYGGALQTGNAGRSDYDGSSFAANQDIILVSFNYRLNVFGFSNAPSLDATQTNVGFHDQRLALDWIKNNIAAFGGDPAKITIMGESSGAASVDRLLLNPPEGTPFRAAIMQSGQASLSPLADDDGVSKWQNLVTEVGCATSNITDEQYACMKEVDATVIRDAVEKLSLSFFPVNDNVTQTATPLKDAIKDGKGAQVPLLMGTNTHEGSVFIQPYLENAIGDDGKLNTTQLTAVIEDFGVLPSGFTTLIKTFLDSLLLVSADHLLNSLSNLVTSLVFKCPASEIAHAHLDAGKTVYRYSFAPTYNDTQLDKVIPEIGIKNIGAYHAAEIPIVFGTYDTYQSVAPATDHEIQMSKFMQTAWANFAKDPTSENAPGWNPVNHWRINDIACLGCVENSTGLTTKSELEIDGDCLVLNNFYTASKPLF</sequence>
<evidence type="ECO:0000259" key="4">
    <source>
        <dbReference type="Pfam" id="PF00135"/>
    </source>
</evidence>
<gene>
    <name evidence="6" type="ORF">E3Q17_03972</name>
    <name evidence="5" type="ORF">E3Q22_04059</name>
</gene>
<dbReference type="SUPFAM" id="SSF53474">
    <property type="entry name" value="alpha/beta-Hydrolases"/>
    <property type="match status" value="1"/>
</dbReference>
<dbReference type="GO" id="GO:0052689">
    <property type="term" value="F:carboxylic ester hydrolase activity"/>
    <property type="evidence" value="ECO:0007669"/>
    <property type="project" value="TreeGrafter"/>
</dbReference>